<dbReference type="PROSITE" id="PS51257">
    <property type="entry name" value="PROKAR_LIPOPROTEIN"/>
    <property type="match status" value="1"/>
</dbReference>
<dbReference type="RefSeq" id="WP_066196332.1">
    <property type="nucleotide sequence ID" value="NZ_JAFDQP010000006.1"/>
</dbReference>
<reference evidence="1 2" key="1">
    <citation type="journal article" date="2010" name="Int. J. Syst. Evol. Microbiol.">
        <title>Bacillus horneckiae sp. nov., isolated from a spacecraft-assembly clean room.</title>
        <authorList>
            <person name="Vaishampayan P."/>
            <person name="Probst A."/>
            <person name="Krishnamurthi S."/>
            <person name="Ghosh S."/>
            <person name="Osman S."/>
            <person name="McDowall A."/>
            <person name="Ruckmani A."/>
            <person name="Mayilraj S."/>
            <person name="Venkateswaran K."/>
        </authorList>
    </citation>
    <scope>NUCLEOTIDE SEQUENCE [LARGE SCALE GENOMIC DNA]</scope>
    <source>
        <strain evidence="2">1PO1SC</strain>
    </source>
</reference>
<evidence type="ECO:0000313" key="2">
    <source>
        <dbReference type="Proteomes" id="UP000233343"/>
    </source>
</evidence>
<dbReference type="EMBL" id="PISD01000031">
    <property type="protein sequence ID" value="PKG28160.1"/>
    <property type="molecule type" value="Genomic_DNA"/>
</dbReference>
<comment type="caution">
    <text evidence="1">The sequence shown here is derived from an EMBL/GenBank/DDBJ whole genome shotgun (WGS) entry which is preliminary data.</text>
</comment>
<gene>
    <name evidence="1" type="ORF">CWS20_15055</name>
</gene>
<keyword evidence="2" id="KW-1185">Reference proteome</keyword>
<sequence length="155" mass="18070">MKKIIGMVLIIMLITGCSKHESEEAPLSLVKVTHPTPSLIQSDHRDDDAELLQSIEKDVEDYKELYDAAIVKNKDQILVAYKVKHLQRFHMKKIEKKLKDSLEKDYPDVEFIVSSDFKIFLEVVELHEKMKSPEFDVKKAEKKFNNIVELQKELT</sequence>
<proteinExistence type="predicted"/>
<protein>
    <submittedName>
        <fullName evidence="1">Sporulation protein</fullName>
    </submittedName>
</protein>
<name>A0A2N0ZF72_9BACI</name>
<accession>A0A2N0ZF72</accession>
<evidence type="ECO:0000313" key="1">
    <source>
        <dbReference type="EMBL" id="PKG28160.1"/>
    </source>
</evidence>
<organism evidence="1 2">
    <name type="scientific">Cytobacillus horneckiae</name>
    <dbReference type="NCBI Taxonomy" id="549687"/>
    <lineage>
        <taxon>Bacteria</taxon>
        <taxon>Bacillati</taxon>
        <taxon>Bacillota</taxon>
        <taxon>Bacilli</taxon>
        <taxon>Bacillales</taxon>
        <taxon>Bacillaceae</taxon>
        <taxon>Cytobacillus</taxon>
    </lineage>
</organism>
<dbReference type="AlphaFoldDB" id="A0A2N0ZF72"/>
<dbReference type="Proteomes" id="UP000233343">
    <property type="component" value="Unassembled WGS sequence"/>
</dbReference>